<reference evidence="9" key="1">
    <citation type="submission" date="2021-03" db="EMBL/GenBank/DDBJ databases">
        <authorList>
            <person name="Bekaert M."/>
        </authorList>
    </citation>
    <scope>NUCLEOTIDE SEQUENCE</scope>
</reference>
<evidence type="ECO:0000256" key="7">
    <source>
        <dbReference type="PROSITE-ProRule" id="PRU00043"/>
    </source>
</evidence>
<dbReference type="EMBL" id="CAJPWZ010000342">
    <property type="protein sequence ID" value="CAG2190844.1"/>
    <property type="molecule type" value="Genomic_DNA"/>
</dbReference>
<dbReference type="PROSITE" id="PS50268">
    <property type="entry name" value="CADHERIN_2"/>
    <property type="match status" value="3"/>
</dbReference>
<dbReference type="GO" id="GO:0016342">
    <property type="term" value="C:catenin complex"/>
    <property type="evidence" value="ECO:0007669"/>
    <property type="project" value="TreeGrafter"/>
</dbReference>
<feature type="domain" description="Cadherin" evidence="8">
    <location>
        <begin position="247"/>
        <end position="353"/>
    </location>
</feature>
<feature type="domain" description="Cadherin" evidence="8">
    <location>
        <begin position="191"/>
        <end position="246"/>
    </location>
</feature>
<keyword evidence="10" id="KW-1185">Reference proteome</keyword>
<dbReference type="FunFam" id="2.60.40.60:FF:000020">
    <property type="entry name" value="Dachsous cadherin-related 1b"/>
    <property type="match status" value="1"/>
</dbReference>
<evidence type="ECO:0000256" key="3">
    <source>
        <dbReference type="ARBA" id="ARBA00022737"/>
    </source>
</evidence>
<dbReference type="OrthoDB" id="6252479at2759"/>
<keyword evidence="6" id="KW-0472">Membrane</keyword>
<dbReference type="SUPFAM" id="SSF49313">
    <property type="entry name" value="Cadherin-like"/>
    <property type="match status" value="2"/>
</dbReference>
<keyword evidence="5" id="KW-1133">Transmembrane helix</keyword>
<dbReference type="InterPro" id="IPR015919">
    <property type="entry name" value="Cadherin-like_sf"/>
</dbReference>
<dbReference type="GO" id="GO:0045296">
    <property type="term" value="F:cadherin binding"/>
    <property type="evidence" value="ECO:0007669"/>
    <property type="project" value="TreeGrafter"/>
</dbReference>
<dbReference type="GO" id="GO:0007156">
    <property type="term" value="P:homophilic cell adhesion via plasma membrane adhesion molecules"/>
    <property type="evidence" value="ECO:0007669"/>
    <property type="project" value="InterPro"/>
</dbReference>
<dbReference type="GO" id="GO:0016477">
    <property type="term" value="P:cell migration"/>
    <property type="evidence" value="ECO:0007669"/>
    <property type="project" value="TreeGrafter"/>
</dbReference>
<dbReference type="Pfam" id="PF00028">
    <property type="entry name" value="Cadherin"/>
    <property type="match status" value="2"/>
</dbReference>
<name>A0A8S3Q3E1_MYTED</name>
<feature type="domain" description="Cadherin" evidence="8">
    <location>
        <begin position="474"/>
        <end position="582"/>
    </location>
</feature>
<evidence type="ECO:0000259" key="8">
    <source>
        <dbReference type="PROSITE" id="PS50268"/>
    </source>
</evidence>
<protein>
    <recommendedName>
        <fullName evidence="8">Cadherin domain-containing protein</fullName>
    </recommendedName>
</protein>
<evidence type="ECO:0000256" key="4">
    <source>
        <dbReference type="ARBA" id="ARBA00022837"/>
    </source>
</evidence>
<evidence type="ECO:0000256" key="2">
    <source>
        <dbReference type="ARBA" id="ARBA00022692"/>
    </source>
</evidence>
<evidence type="ECO:0000313" key="10">
    <source>
        <dbReference type="Proteomes" id="UP000683360"/>
    </source>
</evidence>
<dbReference type="PROSITE" id="PS00232">
    <property type="entry name" value="CADHERIN_1"/>
    <property type="match status" value="2"/>
</dbReference>
<comment type="subcellular location">
    <subcellularLocation>
        <location evidence="1">Membrane</location>
    </subcellularLocation>
</comment>
<evidence type="ECO:0000256" key="5">
    <source>
        <dbReference type="ARBA" id="ARBA00022989"/>
    </source>
</evidence>
<dbReference type="InterPro" id="IPR002126">
    <property type="entry name" value="Cadherin-like_dom"/>
</dbReference>
<keyword evidence="2" id="KW-0812">Transmembrane</keyword>
<sequence>MSRRCKINYIPVFQALKDLLPQSAVRGFVADFESGVWQALKEVFPGMMINGCLFHFTQAVFRHVQFLGLQPAYRQQDCIFKYVRKLMALPFLPADHIRPAFRRLKDLQTDPLQRLVTYVEDTWIKSTVWPVESWTVFSQPTRTNNDVEGWHRRINKKSSEEKKPFYLLLPKLKEEAELLPNQLKMVSECKLTRQQRSTSKFLQAKYFQLWDQYRDGDLTASQLVRMCGTATVTVNVIDVNNHPPKFDSPVYTRTLSENVDADIVTTVKATDLDYSPENRNISYLIESAWRQNFTIDTENGVIKVRGHLDREVLNDRGLISFAVMATDQGNPPLTGTTTVTVTVTDKNDNCPYYDDEDKEVTYVFEEYAKPQKFHDFMAKDDDKTQANRNCNYNFGALKDLDLKVATVMDSQKNVLHAYLSAHVPLRIQGKVKQVNYLKFHPYNSANNCTGKLKPAIQEVRIIIQDVNDYSPKFNSSKYLFTVEEDAYQTNHSVHAFDEDATVEYNTVHYGIINGNSHGNFHIDKLNGDILLVKKLDYETEQNYTLMVTATDGKPFNNTGNILTSTVTVEITVNDINDNPPVFDKGR</sequence>
<dbReference type="InterPro" id="IPR039808">
    <property type="entry name" value="Cadherin"/>
</dbReference>
<accession>A0A8S3Q3E1</accession>
<keyword evidence="3" id="KW-0677">Repeat</keyword>
<dbReference type="GO" id="GO:0005509">
    <property type="term" value="F:calcium ion binding"/>
    <property type="evidence" value="ECO:0007669"/>
    <property type="project" value="UniProtKB-UniRule"/>
</dbReference>
<evidence type="ECO:0000313" key="9">
    <source>
        <dbReference type="EMBL" id="CAG2190844.1"/>
    </source>
</evidence>
<dbReference type="GO" id="GO:0008013">
    <property type="term" value="F:beta-catenin binding"/>
    <property type="evidence" value="ECO:0007669"/>
    <property type="project" value="TreeGrafter"/>
</dbReference>
<evidence type="ECO:0000256" key="6">
    <source>
        <dbReference type="ARBA" id="ARBA00023136"/>
    </source>
</evidence>
<gene>
    <name evidence="9" type="ORF">MEDL_6134</name>
</gene>
<dbReference type="FunFam" id="2.60.40.60:FF:000015">
    <property type="entry name" value="FAT atypical cadherin 1"/>
    <property type="match status" value="1"/>
</dbReference>
<dbReference type="Gene3D" id="2.60.40.60">
    <property type="entry name" value="Cadherins"/>
    <property type="match status" value="2"/>
</dbReference>
<dbReference type="PANTHER" id="PTHR24027">
    <property type="entry name" value="CADHERIN-23"/>
    <property type="match status" value="1"/>
</dbReference>
<dbReference type="AlphaFoldDB" id="A0A8S3Q3E1"/>
<dbReference type="PRINTS" id="PR00205">
    <property type="entry name" value="CADHERIN"/>
</dbReference>
<dbReference type="SMART" id="SM00112">
    <property type="entry name" value="CA"/>
    <property type="match status" value="2"/>
</dbReference>
<dbReference type="CDD" id="cd11304">
    <property type="entry name" value="Cadherin_repeat"/>
    <property type="match status" value="2"/>
</dbReference>
<keyword evidence="4 7" id="KW-0106">Calcium</keyword>
<evidence type="ECO:0000256" key="1">
    <source>
        <dbReference type="ARBA" id="ARBA00004370"/>
    </source>
</evidence>
<dbReference type="Proteomes" id="UP000683360">
    <property type="component" value="Unassembled WGS sequence"/>
</dbReference>
<dbReference type="InterPro" id="IPR020894">
    <property type="entry name" value="Cadherin_CS"/>
</dbReference>
<organism evidence="9 10">
    <name type="scientific">Mytilus edulis</name>
    <name type="common">Blue mussel</name>
    <dbReference type="NCBI Taxonomy" id="6550"/>
    <lineage>
        <taxon>Eukaryota</taxon>
        <taxon>Metazoa</taxon>
        <taxon>Spiralia</taxon>
        <taxon>Lophotrochozoa</taxon>
        <taxon>Mollusca</taxon>
        <taxon>Bivalvia</taxon>
        <taxon>Autobranchia</taxon>
        <taxon>Pteriomorphia</taxon>
        <taxon>Mytilida</taxon>
        <taxon>Mytiloidea</taxon>
        <taxon>Mytilidae</taxon>
        <taxon>Mytilinae</taxon>
        <taxon>Mytilus</taxon>
    </lineage>
</organism>
<dbReference type="PANTHER" id="PTHR24027:SF442">
    <property type="entry name" value="PROTOCADHERIN-15 ISOFORM X1"/>
    <property type="match status" value="1"/>
</dbReference>
<proteinExistence type="predicted"/>
<comment type="caution">
    <text evidence="9">The sequence shown here is derived from an EMBL/GenBank/DDBJ whole genome shotgun (WGS) entry which is preliminary data.</text>
</comment>